<evidence type="ECO:0000313" key="3">
    <source>
        <dbReference type="Proteomes" id="UP000251995"/>
    </source>
</evidence>
<dbReference type="Proteomes" id="UP000251995">
    <property type="component" value="Chromosome"/>
</dbReference>
<keyword evidence="3" id="KW-1185">Reference proteome</keyword>
<dbReference type="EMBL" id="CP025198">
    <property type="protein sequence ID" value="AXE37485.1"/>
    <property type="molecule type" value="Genomic_DNA"/>
</dbReference>
<gene>
    <name evidence="2" type="ORF">JS278_00288</name>
</gene>
<name>A0A344UQD7_9ACTN</name>
<evidence type="ECO:0000313" key="2">
    <source>
        <dbReference type="EMBL" id="AXE37485.1"/>
    </source>
</evidence>
<dbReference type="OrthoDB" id="190895at2"/>
<evidence type="ECO:0000256" key="1">
    <source>
        <dbReference type="SAM" id="MobiDB-lite"/>
    </source>
</evidence>
<proteinExistence type="predicted"/>
<dbReference type="KEGG" id="acij:JS278_00288"/>
<sequence length="262" mass="28526">MKFLIYLIALVVVLVISYFVKKNRSGKWTELSARRGWQWIGDAKPRIDERLASGPFGTGSNKDDEYVMHGIFDGLDVLSGIYSYQTGFGRSRTTYSLRYVATMGPQTPTLQLIKGGWWVNRKKATITFPDPEFNKRWNITGDEGFVRAVITPQVAGFLMGLDKNCGFLLENGLLTAWIRGGTGKVDEDGLNWACRQLTSFINIIPENVKAAFPQGFPRPDGSGPAPLPGTPAPAVATAPNTPSLGAGGHHDGVSGADAPPRR</sequence>
<feature type="region of interest" description="Disordered" evidence="1">
    <location>
        <begin position="213"/>
        <end position="262"/>
    </location>
</feature>
<accession>A0A344UQD7</accession>
<reference evidence="2 3" key="1">
    <citation type="submission" date="2017-12" db="EMBL/GenBank/DDBJ databases">
        <title>The whole genome sequence of the Acidipropionibacterium virtanenii sp. nov. type strain JS278.</title>
        <authorList>
            <person name="Laine P."/>
            <person name="Deptula P."/>
            <person name="Varmanen P."/>
            <person name="Auvinen P."/>
        </authorList>
    </citation>
    <scope>NUCLEOTIDE SEQUENCE [LARGE SCALE GENOMIC DNA]</scope>
    <source>
        <strain evidence="2 3">JS278</strain>
    </source>
</reference>
<dbReference type="RefSeq" id="WP_114043636.1">
    <property type="nucleotide sequence ID" value="NZ_CP025198.1"/>
</dbReference>
<feature type="compositionally biased region" description="Low complexity" evidence="1">
    <location>
        <begin position="232"/>
        <end position="242"/>
    </location>
</feature>
<dbReference type="AlphaFoldDB" id="A0A344UQD7"/>
<protein>
    <recommendedName>
        <fullName evidence="4">DUF3137 domain-containing protein</fullName>
    </recommendedName>
</protein>
<organism evidence="2 3">
    <name type="scientific">Acidipropionibacterium virtanenii</name>
    <dbReference type="NCBI Taxonomy" id="2057246"/>
    <lineage>
        <taxon>Bacteria</taxon>
        <taxon>Bacillati</taxon>
        <taxon>Actinomycetota</taxon>
        <taxon>Actinomycetes</taxon>
        <taxon>Propionibacteriales</taxon>
        <taxon>Propionibacteriaceae</taxon>
        <taxon>Acidipropionibacterium</taxon>
    </lineage>
</organism>
<evidence type="ECO:0008006" key="4">
    <source>
        <dbReference type="Google" id="ProtNLM"/>
    </source>
</evidence>